<keyword evidence="2" id="KW-0812">Transmembrane</keyword>
<dbReference type="InterPro" id="IPR050879">
    <property type="entry name" value="Acyltransferase_3"/>
</dbReference>
<feature type="transmembrane region" description="Helical" evidence="2">
    <location>
        <begin position="175"/>
        <end position="193"/>
    </location>
</feature>
<feature type="transmembrane region" description="Helical" evidence="2">
    <location>
        <begin position="199"/>
        <end position="223"/>
    </location>
</feature>
<feature type="transmembrane region" description="Helical" evidence="2">
    <location>
        <begin position="244"/>
        <end position="262"/>
    </location>
</feature>
<keyword evidence="2" id="KW-1133">Transmembrane helix</keyword>
<feature type="transmembrane region" description="Helical" evidence="2">
    <location>
        <begin position="95"/>
        <end position="116"/>
    </location>
</feature>
<feature type="transmembrane region" description="Helical" evidence="2">
    <location>
        <begin position="282"/>
        <end position="301"/>
    </location>
</feature>
<dbReference type="Pfam" id="PF01757">
    <property type="entry name" value="Acyl_transf_3"/>
    <property type="match status" value="1"/>
</dbReference>
<feature type="transmembrane region" description="Helical" evidence="2">
    <location>
        <begin position="322"/>
        <end position="339"/>
    </location>
</feature>
<evidence type="ECO:0000259" key="3">
    <source>
        <dbReference type="Pfam" id="PF01757"/>
    </source>
</evidence>
<comment type="caution">
    <text evidence="4">The sequence shown here is derived from an EMBL/GenBank/DDBJ whole genome shotgun (WGS) entry which is preliminary data.</text>
</comment>
<keyword evidence="4" id="KW-0808">Transferase</keyword>
<dbReference type="GO" id="GO:0016746">
    <property type="term" value="F:acyltransferase activity"/>
    <property type="evidence" value="ECO:0007669"/>
    <property type="project" value="UniProtKB-KW"/>
</dbReference>
<sequence length="403" mass="43234">MIAPIPAPAPMHRLPGLDTLRGLAALAVLVTHVAFWCGFYDAGLLGAVAQRLEVGVAIFFVLSGFLLTSPWIVADRLGRRAPSTRSYLRKRAVRVLPMYWVTVVAALLLVEVNAGADAATWRDNLLLVSMFTSGEYPEGLSQMWSLSTEVMFYLALPFLALVLTSRRVATTARRLALLATLTAVSWVWSWAAAGPLASWGPWVGLALPGFLGWFAAGMALAVVEADRRVPRGPESTRPVRWCENLAAAPGACWMMAGAVLVVASTPIGGAPGLVARTPSESVVRAVFYVVVAVLLVLPSVFGDPRSTYARVMASPALRHLGAISYSLFCCHVIVLAVLFQWTDLTIFDENLLMILAIVLGISLVVSEITYRLVERPFQRLGRPADPTGTPAAATAPSATHTSS</sequence>
<keyword evidence="4" id="KW-0012">Acyltransferase</keyword>
<feature type="transmembrane region" description="Helical" evidence="2">
    <location>
        <begin position="143"/>
        <end position="163"/>
    </location>
</feature>
<name>A0ABN2VRT8_9ACTN</name>
<keyword evidence="5" id="KW-1185">Reference proteome</keyword>
<feature type="transmembrane region" description="Helical" evidence="2">
    <location>
        <begin position="20"/>
        <end position="42"/>
    </location>
</feature>
<dbReference type="EMBL" id="BAAAPY010000001">
    <property type="protein sequence ID" value="GAA2070318.1"/>
    <property type="molecule type" value="Genomic_DNA"/>
</dbReference>
<feature type="domain" description="Acyltransferase 3" evidence="3">
    <location>
        <begin position="15"/>
        <end position="366"/>
    </location>
</feature>
<evidence type="ECO:0000313" key="5">
    <source>
        <dbReference type="Proteomes" id="UP001501480"/>
    </source>
</evidence>
<reference evidence="4 5" key="1">
    <citation type="journal article" date="2019" name="Int. J. Syst. Evol. Microbiol.">
        <title>The Global Catalogue of Microorganisms (GCM) 10K type strain sequencing project: providing services to taxonomists for standard genome sequencing and annotation.</title>
        <authorList>
            <consortium name="The Broad Institute Genomics Platform"/>
            <consortium name="The Broad Institute Genome Sequencing Center for Infectious Disease"/>
            <person name="Wu L."/>
            <person name="Ma J."/>
        </authorList>
    </citation>
    <scope>NUCLEOTIDE SEQUENCE [LARGE SCALE GENOMIC DNA]</scope>
    <source>
        <strain evidence="4 5">JCM 15749</strain>
    </source>
</reference>
<keyword evidence="2" id="KW-0472">Membrane</keyword>
<evidence type="ECO:0000313" key="4">
    <source>
        <dbReference type="EMBL" id="GAA2070318.1"/>
    </source>
</evidence>
<gene>
    <name evidence="4" type="ORF">GCM10009821_04160</name>
</gene>
<feature type="transmembrane region" description="Helical" evidence="2">
    <location>
        <begin position="54"/>
        <end position="74"/>
    </location>
</feature>
<accession>A0ABN2VRT8</accession>
<proteinExistence type="predicted"/>
<organism evidence="4 5">
    <name type="scientific">Aeromicrobium halocynthiae</name>
    <dbReference type="NCBI Taxonomy" id="560557"/>
    <lineage>
        <taxon>Bacteria</taxon>
        <taxon>Bacillati</taxon>
        <taxon>Actinomycetota</taxon>
        <taxon>Actinomycetes</taxon>
        <taxon>Propionibacteriales</taxon>
        <taxon>Nocardioidaceae</taxon>
        <taxon>Aeromicrobium</taxon>
    </lineage>
</organism>
<feature type="compositionally biased region" description="Low complexity" evidence="1">
    <location>
        <begin position="383"/>
        <end position="403"/>
    </location>
</feature>
<dbReference type="Proteomes" id="UP001501480">
    <property type="component" value="Unassembled WGS sequence"/>
</dbReference>
<dbReference type="PANTHER" id="PTHR23028:SF53">
    <property type="entry name" value="ACYL_TRANSF_3 DOMAIN-CONTAINING PROTEIN"/>
    <property type="match status" value="1"/>
</dbReference>
<feature type="region of interest" description="Disordered" evidence="1">
    <location>
        <begin position="381"/>
        <end position="403"/>
    </location>
</feature>
<evidence type="ECO:0000256" key="2">
    <source>
        <dbReference type="SAM" id="Phobius"/>
    </source>
</evidence>
<feature type="transmembrane region" description="Helical" evidence="2">
    <location>
        <begin position="351"/>
        <end position="373"/>
    </location>
</feature>
<dbReference type="InterPro" id="IPR002656">
    <property type="entry name" value="Acyl_transf_3_dom"/>
</dbReference>
<evidence type="ECO:0000256" key="1">
    <source>
        <dbReference type="SAM" id="MobiDB-lite"/>
    </source>
</evidence>
<protein>
    <submittedName>
        <fullName evidence="4">Acyltransferase</fullName>
    </submittedName>
</protein>
<dbReference type="PANTHER" id="PTHR23028">
    <property type="entry name" value="ACETYLTRANSFERASE"/>
    <property type="match status" value="1"/>
</dbReference>